<evidence type="ECO:0000313" key="4">
    <source>
        <dbReference type="Proteomes" id="UP000585474"/>
    </source>
</evidence>
<reference evidence="3 4" key="1">
    <citation type="submission" date="2019-07" db="EMBL/GenBank/DDBJ databases">
        <title>De Novo Assembly of kiwifruit Actinidia rufa.</title>
        <authorList>
            <person name="Sugita-Konishi S."/>
            <person name="Sato K."/>
            <person name="Mori E."/>
            <person name="Abe Y."/>
            <person name="Kisaki G."/>
            <person name="Hamano K."/>
            <person name="Suezawa K."/>
            <person name="Otani M."/>
            <person name="Fukuda T."/>
            <person name="Manabe T."/>
            <person name="Gomi K."/>
            <person name="Tabuchi M."/>
            <person name="Akimitsu K."/>
            <person name="Kataoka I."/>
        </authorList>
    </citation>
    <scope>NUCLEOTIDE SEQUENCE [LARGE SCALE GENOMIC DNA]</scope>
    <source>
        <strain evidence="4">cv. Fuchu</strain>
    </source>
</reference>
<feature type="region of interest" description="Disordered" evidence="2">
    <location>
        <begin position="116"/>
        <end position="153"/>
    </location>
</feature>
<gene>
    <name evidence="3" type="ORF">Acr_25g0001720</name>
</gene>
<sequence>MLPQDLVDLVVKDPVEASDLIACLQRVMANSMLFKKHSFELKKAQEKANSLEVELKKTKENLAAAEKACDANADVAAMELGTPADHSAWTTPAPEAILSDSLEPYLPMILPSFNEEEYTNHPAKGRAEGGDEVGDIEAEGELGDKVRVSGARD</sequence>
<organism evidence="3 4">
    <name type="scientific">Actinidia rufa</name>
    <dbReference type="NCBI Taxonomy" id="165716"/>
    <lineage>
        <taxon>Eukaryota</taxon>
        <taxon>Viridiplantae</taxon>
        <taxon>Streptophyta</taxon>
        <taxon>Embryophyta</taxon>
        <taxon>Tracheophyta</taxon>
        <taxon>Spermatophyta</taxon>
        <taxon>Magnoliopsida</taxon>
        <taxon>eudicotyledons</taxon>
        <taxon>Gunneridae</taxon>
        <taxon>Pentapetalae</taxon>
        <taxon>asterids</taxon>
        <taxon>Ericales</taxon>
        <taxon>Actinidiaceae</taxon>
        <taxon>Actinidia</taxon>
    </lineage>
</organism>
<keyword evidence="1" id="KW-0175">Coiled coil</keyword>
<evidence type="ECO:0000256" key="2">
    <source>
        <dbReference type="SAM" id="MobiDB-lite"/>
    </source>
</evidence>
<feature type="compositionally biased region" description="Acidic residues" evidence="2">
    <location>
        <begin position="130"/>
        <end position="141"/>
    </location>
</feature>
<evidence type="ECO:0000256" key="1">
    <source>
        <dbReference type="SAM" id="Coils"/>
    </source>
</evidence>
<evidence type="ECO:0000313" key="3">
    <source>
        <dbReference type="EMBL" id="GFZ15763.1"/>
    </source>
</evidence>
<proteinExistence type="predicted"/>
<keyword evidence="4" id="KW-1185">Reference proteome</keyword>
<dbReference type="AlphaFoldDB" id="A0A7J0GY63"/>
<dbReference type="Proteomes" id="UP000585474">
    <property type="component" value="Unassembled WGS sequence"/>
</dbReference>
<protein>
    <submittedName>
        <fullName evidence="3">Uncharacterized protein</fullName>
    </submittedName>
</protein>
<dbReference type="EMBL" id="BJWL01000025">
    <property type="protein sequence ID" value="GFZ15763.1"/>
    <property type="molecule type" value="Genomic_DNA"/>
</dbReference>
<feature type="coiled-coil region" evidence="1">
    <location>
        <begin position="34"/>
        <end position="68"/>
    </location>
</feature>
<feature type="compositionally biased region" description="Basic and acidic residues" evidence="2">
    <location>
        <begin position="142"/>
        <end position="153"/>
    </location>
</feature>
<comment type="caution">
    <text evidence="3">The sequence shown here is derived from an EMBL/GenBank/DDBJ whole genome shotgun (WGS) entry which is preliminary data.</text>
</comment>
<name>A0A7J0GY63_9ERIC</name>
<accession>A0A7J0GY63</accession>